<feature type="chain" id="PRO_5030969742" evidence="1">
    <location>
        <begin position="22"/>
        <end position="119"/>
    </location>
</feature>
<dbReference type="EMBL" id="JACIFY010000027">
    <property type="protein sequence ID" value="MBB4238904.1"/>
    <property type="molecule type" value="Genomic_DNA"/>
</dbReference>
<proteinExistence type="predicted"/>
<reference evidence="2 3" key="1">
    <citation type="submission" date="2020-08" db="EMBL/GenBank/DDBJ databases">
        <title>Genomic Encyclopedia of Type Strains, Phase IV (KMG-V): Genome sequencing to study the core and pangenomes of soil and plant-associated prokaryotes.</title>
        <authorList>
            <person name="Whitman W."/>
        </authorList>
    </citation>
    <scope>NUCLEOTIDE SEQUENCE [LARGE SCALE GENOMIC DNA]</scope>
    <source>
        <strain evidence="2 3">SEMIA 4089</strain>
    </source>
</reference>
<evidence type="ECO:0000313" key="3">
    <source>
        <dbReference type="Proteomes" id="UP000540909"/>
    </source>
</evidence>
<name>A0A7W6W7K6_9HYPH</name>
<evidence type="ECO:0000256" key="1">
    <source>
        <dbReference type="SAM" id="SignalP"/>
    </source>
</evidence>
<accession>A0A7W6W7K6</accession>
<feature type="signal peptide" evidence="1">
    <location>
        <begin position="1"/>
        <end position="21"/>
    </location>
</feature>
<organism evidence="2 3">
    <name type="scientific">Rhizobium esperanzae</name>
    <dbReference type="NCBI Taxonomy" id="1967781"/>
    <lineage>
        <taxon>Bacteria</taxon>
        <taxon>Pseudomonadati</taxon>
        <taxon>Pseudomonadota</taxon>
        <taxon>Alphaproteobacteria</taxon>
        <taxon>Hyphomicrobiales</taxon>
        <taxon>Rhizobiaceae</taxon>
        <taxon>Rhizobium/Agrobacterium group</taxon>
        <taxon>Rhizobium</taxon>
    </lineage>
</organism>
<comment type="caution">
    <text evidence="2">The sequence shown here is derived from an EMBL/GenBank/DDBJ whole genome shotgun (WGS) entry which is preliminary data.</text>
</comment>
<dbReference type="AlphaFoldDB" id="A0A7W6W7K6"/>
<dbReference type="RefSeq" id="WP_184473248.1">
    <property type="nucleotide sequence ID" value="NZ_JACIFY010000027.1"/>
</dbReference>
<gene>
    <name evidence="2" type="ORF">GGD57_005519</name>
</gene>
<keyword evidence="1" id="KW-0732">Signal</keyword>
<protein>
    <submittedName>
        <fullName evidence="2">Uncharacterized protein</fullName>
    </submittedName>
</protein>
<evidence type="ECO:0000313" key="2">
    <source>
        <dbReference type="EMBL" id="MBB4238904.1"/>
    </source>
</evidence>
<sequence length="119" mass="13698">MMKLSLALAIAISTITVSVQADAQQSRREYRRMNWSENLPEAVRTYHDKRFTVVSYRIADFSETGRHPPQGSEKEVEAIRAAARSNKWLVGKLKTKKLTPNDIEWVTRARNGNLTFYVE</sequence>
<dbReference type="Proteomes" id="UP000540909">
    <property type="component" value="Unassembled WGS sequence"/>
</dbReference>